<name>A0A8T2TZN6_CERRI</name>
<feature type="domain" description="RING-type" evidence="11">
    <location>
        <begin position="80"/>
        <end position="125"/>
    </location>
</feature>
<evidence type="ECO:0000256" key="9">
    <source>
        <dbReference type="PROSITE-ProRule" id="PRU00175"/>
    </source>
</evidence>
<evidence type="ECO:0000259" key="11">
    <source>
        <dbReference type="PROSITE" id="PS50089"/>
    </source>
</evidence>
<organism evidence="12 13">
    <name type="scientific">Ceratopteris richardii</name>
    <name type="common">Triangle waterfern</name>
    <dbReference type="NCBI Taxonomy" id="49495"/>
    <lineage>
        <taxon>Eukaryota</taxon>
        <taxon>Viridiplantae</taxon>
        <taxon>Streptophyta</taxon>
        <taxon>Embryophyta</taxon>
        <taxon>Tracheophyta</taxon>
        <taxon>Polypodiopsida</taxon>
        <taxon>Polypodiidae</taxon>
        <taxon>Polypodiales</taxon>
        <taxon>Pteridineae</taxon>
        <taxon>Pteridaceae</taxon>
        <taxon>Parkerioideae</taxon>
        <taxon>Ceratopteris</taxon>
    </lineage>
</organism>
<keyword evidence="5" id="KW-0862">Zinc</keyword>
<dbReference type="AlphaFoldDB" id="A0A8T2TZN6"/>
<dbReference type="OrthoDB" id="693546at2759"/>
<evidence type="ECO:0000256" key="4">
    <source>
        <dbReference type="ARBA" id="ARBA00022723"/>
    </source>
</evidence>
<dbReference type="Gene3D" id="3.30.40.10">
    <property type="entry name" value="Zinc/RING finger domain, C3HC4 (zinc finger)"/>
    <property type="match status" value="1"/>
</dbReference>
<dbReference type="GO" id="GO:0016740">
    <property type="term" value="F:transferase activity"/>
    <property type="evidence" value="ECO:0007669"/>
    <property type="project" value="UniProtKB-KW"/>
</dbReference>
<dbReference type="InterPro" id="IPR013083">
    <property type="entry name" value="Znf_RING/FYVE/PHD"/>
</dbReference>
<keyword evidence="6 10" id="KW-1133">Transmembrane helix</keyword>
<proteinExistence type="inferred from homology"/>
<dbReference type="PANTHER" id="PTHR46905">
    <property type="entry name" value="RING-H2 FINGER PROTEIN ATL78"/>
    <property type="match status" value="1"/>
</dbReference>
<keyword evidence="13" id="KW-1185">Reference proteome</keyword>
<dbReference type="InterPro" id="IPR001841">
    <property type="entry name" value="Znf_RING"/>
</dbReference>
<feature type="transmembrane region" description="Helical" evidence="10">
    <location>
        <begin position="6"/>
        <end position="25"/>
    </location>
</feature>
<dbReference type="SUPFAM" id="SSF57850">
    <property type="entry name" value="RING/U-box"/>
    <property type="match status" value="1"/>
</dbReference>
<evidence type="ECO:0000256" key="6">
    <source>
        <dbReference type="ARBA" id="ARBA00022989"/>
    </source>
</evidence>
<evidence type="ECO:0000256" key="2">
    <source>
        <dbReference type="ARBA" id="ARBA00022679"/>
    </source>
</evidence>
<dbReference type="SMART" id="SM00184">
    <property type="entry name" value="RING"/>
    <property type="match status" value="1"/>
</dbReference>
<keyword evidence="7 10" id="KW-0472">Membrane</keyword>
<evidence type="ECO:0000256" key="10">
    <source>
        <dbReference type="SAM" id="Phobius"/>
    </source>
</evidence>
<dbReference type="GO" id="GO:0016567">
    <property type="term" value="P:protein ubiquitination"/>
    <property type="evidence" value="ECO:0007669"/>
    <property type="project" value="InterPro"/>
</dbReference>
<comment type="caution">
    <text evidence="12">The sequence shown here is derived from an EMBL/GenBank/DDBJ whole genome shotgun (WGS) entry which is preliminary data.</text>
</comment>
<protein>
    <recommendedName>
        <fullName evidence="11">RING-type domain-containing protein</fullName>
    </recommendedName>
</protein>
<evidence type="ECO:0000256" key="5">
    <source>
        <dbReference type="ARBA" id="ARBA00022833"/>
    </source>
</evidence>
<evidence type="ECO:0000256" key="3">
    <source>
        <dbReference type="ARBA" id="ARBA00022692"/>
    </source>
</evidence>
<accession>A0A8T2TZN6</accession>
<keyword evidence="4" id="KW-0479">Metal-binding</keyword>
<dbReference type="PANTHER" id="PTHR46905:SF7">
    <property type="entry name" value="RING-H2 FINGER PROTEIN ATL78"/>
    <property type="match status" value="1"/>
</dbReference>
<evidence type="ECO:0000313" key="12">
    <source>
        <dbReference type="EMBL" id="KAH7429271.1"/>
    </source>
</evidence>
<dbReference type="GO" id="GO:0008270">
    <property type="term" value="F:zinc ion binding"/>
    <property type="evidence" value="ECO:0007669"/>
    <property type="project" value="UniProtKB-KW"/>
</dbReference>
<dbReference type="Proteomes" id="UP000825935">
    <property type="component" value="Chromosome 9"/>
</dbReference>
<reference evidence="12" key="1">
    <citation type="submission" date="2021-08" db="EMBL/GenBank/DDBJ databases">
        <title>WGS assembly of Ceratopteris richardii.</title>
        <authorList>
            <person name="Marchant D.B."/>
            <person name="Chen G."/>
            <person name="Jenkins J."/>
            <person name="Shu S."/>
            <person name="Leebens-Mack J."/>
            <person name="Grimwood J."/>
            <person name="Schmutz J."/>
            <person name="Soltis P."/>
            <person name="Soltis D."/>
            <person name="Chen Z.-H."/>
        </authorList>
    </citation>
    <scope>NUCLEOTIDE SEQUENCE</scope>
    <source>
        <strain evidence="12">Whitten #5841</strain>
        <tissue evidence="12">Leaf</tissue>
    </source>
</reference>
<comment type="similarity">
    <text evidence="8">Belongs to the RING-type zinc finger family. ATL subfamily.</text>
</comment>
<dbReference type="Pfam" id="PF13639">
    <property type="entry name" value="zf-RING_2"/>
    <property type="match status" value="1"/>
</dbReference>
<evidence type="ECO:0000256" key="8">
    <source>
        <dbReference type="ARBA" id="ARBA00024209"/>
    </source>
</evidence>
<dbReference type="InterPro" id="IPR044602">
    <property type="entry name" value="ATL10/ATL72-79-like"/>
</dbReference>
<keyword evidence="2" id="KW-0808">Transferase</keyword>
<dbReference type="EMBL" id="CM035414">
    <property type="protein sequence ID" value="KAH7429271.1"/>
    <property type="molecule type" value="Genomic_DNA"/>
</dbReference>
<dbReference type="PROSITE" id="PS50089">
    <property type="entry name" value="ZF_RING_2"/>
    <property type="match status" value="1"/>
</dbReference>
<gene>
    <name evidence="12" type="ORF">KP509_09G039400</name>
</gene>
<evidence type="ECO:0000256" key="7">
    <source>
        <dbReference type="ARBA" id="ARBA00023136"/>
    </source>
</evidence>
<keyword evidence="3 10" id="KW-0812">Transmembrane</keyword>
<keyword evidence="9" id="KW-0863">Zinc-finger</keyword>
<evidence type="ECO:0000256" key="1">
    <source>
        <dbReference type="ARBA" id="ARBA00004167"/>
    </source>
</evidence>
<dbReference type="GO" id="GO:0016020">
    <property type="term" value="C:membrane"/>
    <property type="evidence" value="ECO:0007669"/>
    <property type="project" value="UniProtKB-SubCell"/>
</dbReference>
<comment type="subcellular location">
    <subcellularLocation>
        <location evidence="1">Membrane</location>
        <topology evidence="1">Single-pass membrane protein</topology>
    </subcellularLocation>
</comment>
<sequence>MVVLWLQSLIPIVISFVLTILRQTLIRVAQKFFAELEEELLPDLSHRENERSLHRELELLAVVSFADARMLSGVDEGSECAVCLSTLHENDELHILSPCNHAFHADCIREWIASNLSSGRCPTCRQRLKFNSSHWNRHRFM</sequence>
<dbReference type="SMART" id="SM01197">
    <property type="entry name" value="FANCL_C"/>
    <property type="match status" value="1"/>
</dbReference>
<evidence type="ECO:0000313" key="13">
    <source>
        <dbReference type="Proteomes" id="UP000825935"/>
    </source>
</evidence>